<dbReference type="InterPro" id="IPR052016">
    <property type="entry name" value="Bact_Sigma-Reg"/>
</dbReference>
<keyword evidence="1" id="KW-0378">Hydrolase</keyword>
<dbReference type="Gene3D" id="3.40.50.2300">
    <property type="match status" value="1"/>
</dbReference>
<dbReference type="InterPro" id="IPR001789">
    <property type="entry name" value="Sig_transdc_resp-reg_receiver"/>
</dbReference>
<gene>
    <name evidence="4" type="ORF">RM573_00925</name>
</gene>
<keyword evidence="5" id="KW-1185">Reference proteome</keyword>
<dbReference type="SMART" id="SM00448">
    <property type="entry name" value="REC"/>
    <property type="match status" value="1"/>
</dbReference>
<evidence type="ECO:0000313" key="5">
    <source>
        <dbReference type="Proteomes" id="UP001266357"/>
    </source>
</evidence>
<dbReference type="InterPro" id="IPR011006">
    <property type="entry name" value="CheY-like_superfamily"/>
</dbReference>
<dbReference type="InterPro" id="IPR036890">
    <property type="entry name" value="HATPase_C_sf"/>
</dbReference>
<dbReference type="RefSeq" id="WP_311575852.1">
    <property type="nucleotide sequence ID" value="NZ_JAVRIF010000001.1"/>
</dbReference>
<keyword evidence="2" id="KW-0597">Phosphoprotein</keyword>
<accession>A0ABU2ZW38</accession>
<proteinExistence type="predicted"/>
<protein>
    <submittedName>
        <fullName evidence="4">SpoIIE family protein phosphatase</fullName>
    </submittedName>
</protein>
<comment type="caution">
    <text evidence="4">The sequence shown here is derived from an EMBL/GenBank/DDBJ whole genome shotgun (WGS) entry which is preliminary data.</text>
</comment>
<evidence type="ECO:0000313" key="4">
    <source>
        <dbReference type="EMBL" id="MDT0602152.1"/>
    </source>
</evidence>
<reference evidence="4 5" key="1">
    <citation type="submission" date="2023-09" db="EMBL/GenBank/DDBJ databases">
        <authorList>
            <person name="Rey-Velasco X."/>
        </authorList>
    </citation>
    <scope>NUCLEOTIDE SEQUENCE [LARGE SCALE GENOMIC DNA]</scope>
    <source>
        <strain evidence="4 5">W431</strain>
    </source>
</reference>
<dbReference type="PANTHER" id="PTHR43156:SF2">
    <property type="entry name" value="STAGE II SPORULATION PROTEIN E"/>
    <property type="match status" value="1"/>
</dbReference>
<dbReference type="PANTHER" id="PTHR43156">
    <property type="entry name" value="STAGE II SPORULATION PROTEIN E-RELATED"/>
    <property type="match status" value="1"/>
</dbReference>
<dbReference type="Pfam" id="PF07228">
    <property type="entry name" value="SpoIIE"/>
    <property type="match status" value="1"/>
</dbReference>
<dbReference type="Gene3D" id="3.60.40.10">
    <property type="entry name" value="PPM-type phosphatase domain"/>
    <property type="match status" value="1"/>
</dbReference>
<dbReference type="EMBL" id="JAVRIF010000001">
    <property type="protein sequence ID" value="MDT0602152.1"/>
    <property type="molecule type" value="Genomic_DNA"/>
</dbReference>
<dbReference type="Pfam" id="PF00072">
    <property type="entry name" value="Response_reg"/>
    <property type="match status" value="1"/>
</dbReference>
<feature type="domain" description="Response regulatory" evidence="3">
    <location>
        <begin position="8"/>
        <end position="125"/>
    </location>
</feature>
<dbReference type="InterPro" id="IPR001932">
    <property type="entry name" value="PPM-type_phosphatase-like_dom"/>
</dbReference>
<dbReference type="SUPFAM" id="SSF52172">
    <property type="entry name" value="CheY-like"/>
    <property type="match status" value="1"/>
</dbReference>
<dbReference type="Proteomes" id="UP001266357">
    <property type="component" value="Unassembled WGS sequence"/>
</dbReference>
<dbReference type="Gene3D" id="3.30.565.10">
    <property type="entry name" value="Histidine kinase-like ATPase, C-terminal domain"/>
    <property type="match status" value="1"/>
</dbReference>
<name>A0ABU2ZW38_9GAMM</name>
<organism evidence="4 5">
    <name type="scientific">Thalassotalea castellviae</name>
    <dbReference type="NCBI Taxonomy" id="3075612"/>
    <lineage>
        <taxon>Bacteria</taxon>
        <taxon>Pseudomonadati</taxon>
        <taxon>Pseudomonadota</taxon>
        <taxon>Gammaproteobacteria</taxon>
        <taxon>Alteromonadales</taxon>
        <taxon>Colwelliaceae</taxon>
        <taxon>Thalassotalea</taxon>
    </lineage>
</organism>
<sequence>MAEPKVKLALVVDDSPVQCEILSKLLQEEGYKVFTANDGARGVSAYINYQPDLVLMDINMPIMNGYEAARKIKSLSQKNSLCPLIFITSLDTEQAFIDSIDAGGDGILVRPFSPDVFKAKIKSIQRINDLYGQIKQLQLIQQKDAELAEQLMADVLESRNFGLDKIGMIKKPADLFSGDIHLSSLSPNGDVHVMLGDFTGHGLRASIGAIPLAETFSSMTKKGFSLAEIISQINQQLYHLLPRDLFLAASFVSISNHDQTACIFNAGLPDTYLFDEQGVIKHQIPSSHPPMGVLPRLLDDHVSTIVRVSLSDTLVLISDGIIEARNVTGEMFGTCRFENAAKQGIIQSNICDEVLVTINDFCQEMPQEDDISLIEIPCDFGQQTFALNEQESKVDIFSTSVSPPSKVTAAWQWELTLTGERLSQVNPIPMAMNQIQAMEGHAQHWQNVFTILTELYINALDHGVLKLNSQLKNSPDGFSQYFVERDHRLKTLNEGYLSLLLSYFPLQSGGRLNIVIKDSGNGFDVDKVRAQFLTSKDINNQLSGRGIQLVEQLSESLIYQENGTFAEVTYLWHV</sequence>
<dbReference type="InterPro" id="IPR036457">
    <property type="entry name" value="PPM-type-like_dom_sf"/>
</dbReference>
<dbReference type="PROSITE" id="PS50110">
    <property type="entry name" value="RESPONSE_REGULATORY"/>
    <property type="match status" value="1"/>
</dbReference>
<dbReference type="CDD" id="cd16936">
    <property type="entry name" value="HATPase_RsbW-like"/>
    <property type="match status" value="1"/>
</dbReference>
<evidence type="ECO:0000256" key="2">
    <source>
        <dbReference type="PROSITE-ProRule" id="PRU00169"/>
    </source>
</evidence>
<evidence type="ECO:0000256" key="1">
    <source>
        <dbReference type="ARBA" id="ARBA00022801"/>
    </source>
</evidence>
<evidence type="ECO:0000259" key="3">
    <source>
        <dbReference type="PROSITE" id="PS50110"/>
    </source>
</evidence>
<feature type="modified residue" description="4-aspartylphosphate" evidence="2">
    <location>
        <position position="57"/>
    </location>
</feature>
<dbReference type="SMART" id="SM00331">
    <property type="entry name" value="PP2C_SIG"/>
    <property type="match status" value="1"/>
</dbReference>